<evidence type="ECO:0000313" key="13">
    <source>
        <dbReference type="Proteomes" id="UP001642540"/>
    </source>
</evidence>
<dbReference type="PANTHER" id="PTHR47772">
    <property type="entry name" value="ZINC FINGER PROTEIN 200"/>
    <property type="match status" value="1"/>
</dbReference>
<evidence type="ECO:0000313" key="12">
    <source>
        <dbReference type="EMBL" id="CAL8106883.1"/>
    </source>
</evidence>
<feature type="domain" description="C2H2-type" evidence="11">
    <location>
        <begin position="1200"/>
        <end position="1228"/>
    </location>
</feature>
<feature type="region of interest" description="Disordered" evidence="10">
    <location>
        <begin position="1666"/>
        <end position="1689"/>
    </location>
</feature>
<feature type="domain" description="C2H2-type" evidence="11">
    <location>
        <begin position="795"/>
        <end position="822"/>
    </location>
</feature>
<evidence type="ECO:0000256" key="9">
    <source>
        <dbReference type="PROSITE-ProRule" id="PRU00042"/>
    </source>
</evidence>
<gene>
    <name evidence="12" type="ORF">ODALV1_LOCUS12506</name>
</gene>
<feature type="region of interest" description="Disordered" evidence="10">
    <location>
        <begin position="663"/>
        <end position="699"/>
    </location>
</feature>
<dbReference type="PANTHER" id="PTHR47772:SF13">
    <property type="entry name" value="GASTRULA ZINC FINGER PROTEIN XLCGF49.1-LIKE-RELATED"/>
    <property type="match status" value="1"/>
</dbReference>
<evidence type="ECO:0000256" key="8">
    <source>
        <dbReference type="ARBA" id="ARBA00023242"/>
    </source>
</evidence>
<dbReference type="InterPro" id="IPR050636">
    <property type="entry name" value="C2H2-ZF_domain-containing"/>
</dbReference>
<organism evidence="12 13">
    <name type="scientific">Orchesella dallaii</name>
    <dbReference type="NCBI Taxonomy" id="48710"/>
    <lineage>
        <taxon>Eukaryota</taxon>
        <taxon>Metazoa</taxon>
        <taxon>Ecdysozoa</taxon>
        <taxon>Arthropoda</taxon>
        <taxon>Hexapoda</taxon>
        <taxon>Collembola</taxon>
        <taxon>Entomobryomorpha</taxon>
        <taxon>Entomobryoidea</taxon>
        <taxon>Orchesellidae</taxon>
        <taxon>Orchesellinae</taxon>
        <taxon>Orchesella</taxon>
    </lineage>
</organism>
<protein>
    <recommendedName>
        <fullName evidence="11">C2H2-type domain-containing protein</fullName>
    </recommendedName>
</protein>
<feature type="region of interest" description="Disordered" evidence="10">
    <location>
        <begin position="1447"/>
        <end position="1470"/>
    </location>
</feature>
<feature type="domain" description="C2H2-type" evidence="11">
    <location>
        <begin position="353"/>
        <end position="380"/>
    </location>
</feature>
<evidence type="ECO:0000256" key="5">
    <source>
        <dbReference type="ARBA" id="ARBA00022833"/>
    </source>
</evidence>
<keyword evidence="6" id="KW-0805">Transcription regulation</keyword>
<comment type="caution">
    <text evidence="12">The sequence shown here is derived from an EMBL/GenBank/DDBJ whole genome shotgun (WGS) entry which is preliminary data.</text>
</comment>
<dbReference type="InterPro" id="IPR013087">
    <property type="entry name" value="Znf_C2H2_type"/>
</dbReference>
<feature type="domain" description="C2H2-type" evidence="11">
    <location>
        <begin position="703"/>
        <end position="730"/>
    </location>
</feature>
<reference evidence="12 13" key="1">
    <citation type="submission" date="2024-08" db="EMBL/GenBank/DDBJ databases">
        <authorList>
            <person name="Cucini C."/>
            <person name="Frati F."/>
        </authorList>
    </citation>
    <scope>NUCLEOTIDE SEQUENCE [LARGE SCALE GENOMIC DNA]</scope>
</reference>
<feature type="compositionally biased region" description="Polar residues" evidence="10">
    <location>
        <begin position="1152"/>
        <end position="1174"/>
    </location>
</feature>
<feature type="compositionally biased region" description="Polar residues" evidence="10">
    <location>
        <begin position="687"/>
        <end position="697"/>
    </location>
</feature>
<evidence type="ECO:0000259" key="11">
    <source>
        <dbReference type="PROSITE" id="PS50157"/>
    </source>
</evidence>
<dbReference type="Gene3D" id="3.30.160.60">
    <property type="entry name" value="Classic Zinc Finger"/>
    <property type="match status" value="14"/>
</dbReference>
<name>A0ABP1QL14_9HEXA</name>
<feature type="domain" description="C2H2-type" evidence="11">
    <location>
        <begin position="1337"/>
        <end position="1365"/>
    </location>
</feature>
<feature type="domain" description="C2H2-type" evidence="11">
    <location>
        <begin position="169"/>
        <end position="197"/>
    </location>
</feature>
<dbReference type="Pfam" id="PF13912">
    <property type="entry name" value="zf-C2H2_6"/>
    <property type="match status" value="3"/>
</dbReference>
<dbReference type="Pfam" id="PF00096">
    <property type="entry name" value="zf-C2H2"/>
    <property type="match status" value="1"/>
</dbReference>
<dbReference type="PROSITE" id="PS00028">
    <property type="entry name" value="ZINC_FINGER_C2H2_1"/>
    <property type="match status" value="29"/>
</dbReference>
<keyword evidence="2" id="KW-0479">Metal-binding</keyword>
<feature type="domain" description="C2H2-type" evidence="11">
    <location>
        <begin position="284"/>
        <end position="312"/>
    </location>
</feature>
<feature type="domain" description="C2H2-type" evidence="11">
    <location>
        <begin position="1692"/>
        <end position="1719"/>
    </location>
</feature>
<dbReference type="PROSITE" id="PS50157">
    <property type="entry name" value="ZINC_FINGER_C2H2_2"/>
    <property type="match status" value="19"/>
</dbReference>
<feature type="domain" description="C2H2-type" evidence="11">
    <location>
        <begin position="227"/>
        <end position="254"/>
    </location>
</feature>
<proteinExistence type="predicted"/>
<feature type="domain" description="C2H2-type" evidence="11">
    <location>
        <begin position="409"/>
        <end position="437"/>
    </location>
</feature>
<keyword evidence="8" id="KW-0539">Nucleus</keyword>
<evidence type="ECO:0000256" key="3">
    <source>
        <dbReference type="ARBA" id="ARBA00022737"/>
    </source>
</evidence>
<feature type="domain" description="C2H2-type" evidence="11">
    <location>
        <begin position="947"/>
        <end position="977"/>
    </location>
</feature>
<feature type="domain" description="C2H2-type" evidence="11">
    <location>
        <begin position="1534"/>
        <end position="1562"/>
    </location>
</feature>
<feature type="domain" description="C2H2-type" evidence="11">
    <location>
        <begin position="255"/>
        <end position="283"/>
    </location>
</feature>
<keyword evidence="13" id="KW-1185">Reference proteome</keyword>
<evidence type="ECO:0000256" key="6">
    <source>
        <dbReference type="ARBA" id="ARBA00023015"/>
    </source>
</evidence>
<dbReference type="SUPFAM" id="SSF57667">
    <property type="entry name" value="beta-beta-alpha zinc fingers"/>
    <property type="match status" value="10"/>
</dbReference>
<dbReference type="SMART" id="SM00355">
    <property type="entry name" value="ZnF_C2H2"/>
    <property type="match status" value="32"/>
</dbReference>
<keyword evidence="4 9" id="KW-0863">Zinc-finger</keyword>
<accession>A0ABP1QL14</accession>
<dbReference type="InterPro" id="IPR036236">
    <property type="entry name" value="Znf_C2H2_sf"/>
</dbReference>
<feature type="domain" description="C2H2-type" evidence="11">
    <location>
        <begin position="381"/>
        <end position="409"/>
    </location>
</feature>
<feature type="domain" description="C2H2-type" evidence="11">
    <location>
        <begin position="637"/>
        <end position="660"/>
    </location>
</feature>
<evidence type="ECO:0000256" key="4">
    <source>
        <dbReference type="ARBA" id="ARBA00022771"/>
    </source>
</evidence>
<sequence>MEVTIQEVVPEINKRTAAGRVVINPPKATGCLKLRTTGSLTMCCNRAFLTEESYSKHLAEKTEHNKLIDPSKFPKINPYSIEYQPKALYDRSRREFWRSRKTGTTLNLIGIREEDEDFDEADDVVQKFTVTDRTVTANGKWKKCGICNLTIMKGNMHRHNKKCHSDGKYKCKYCPCTFEVDSSRKAHQKRMHRVKRPPAVNLQKNLLARAKKQLVSLKAKGKEKKSHECPHCGKIMNNIVNFRGHLNTHSGERPYKCDVCEFRFRHLQNLKRHMRVAHPEDGKYYCSICKCRFSSYIVLGAHNRSVHPDKREAKSPKITKITPMKTQSLLPNPNTVLPQLRLQYPAPNSSGLYECHICHKELSTSQTWRGHMLIHQNLKPYKCKLCGIHFRLHSTLSNHVKVAHSGGSFRCKICSCRYTNAKGLYRHNKEHHSKTKCNILKSTMIGSEKKASAANDENTVEVSTNFKCDLCGMMTNDQHLYKDHLLLHSQNSKTRCDLCLKVFNGSASVQLHKQRAHGKGFHKCSFCCCRYGGSQALFKHLKSEHGMERSDWSLLTKKLTPDGRRRIQSNLVLISASKWGDGSYVNEEVKEESKERSQPIILGVERKYACDICDKRFIWKGSVFNHKKAVHGIAGKYQCLKCRHKFRNKSELARHEKLVHRVSVSSKQSKQTSLVESNENQIKEVQPLQSQNSTTTDNPRKKYRCDLCSMKFLNRSGVAVHQKKCHFHKGVIECSQCSCKFLTMHGLIVHRVQAHGYMGKKRTKITQELTERIKSSTPMISANAVATTNRHSKKFYCNECGKFIIGTFAYRAHVKSHGSKKMFECDICHMKFRNRSNIAQHKKRSHNHTGEVQCPMCPCRFITIGGLANHQKHFHGLVGRKTITELTNGSAFNASLNSNPSPSQRDESINKFRSQDTINEVTGKSRSDKKEFVLHSETYDRNQDKQYECNICHARFQHKGSIVKHKKTAHYHKGTFKCPDCVCKFLTPNSLVLHRKNQHELNMGEIKMLIVSKPSVQKLSTFKKAKKVLKNTLSRRRDTPGTCDICGITIGRKTYMKKHKEVAHSNGKYPCSECCCSFHSMVGLGKHRRLHKPGSRVRKTKEDNKRVLEIAEPKEDQLENHAPIEVNCSDSPSSKVNLNFLKIRGSALPSKRTASFNPPNSPEKTPTLKSSEPENVTEGPEHVYPSKPPRGALAASAYRFKCELCGIRFSETVSLRRHKTKAHTNGTVQCDLCSCKFVSNIGLAAHKRVYHNPTLTGATDSFKPNKTERRKRIHYDEHLDTMEVSKSIDNINSLPKMLFGKLRKNSGKRVKCKICSIAFSVRSLPQHMKKAHTNGSFRCLKCSCTFSTIYSLTAHKRVYHNASMQGKGIFNNFTRNKKLSEATPKLNNTKLSKTKQSTDVSQPGIAANVRTSTRRHDRVENTTASDNETLQDTPNAENVISTYVRTPSNASPSEVKPTKASFKKPGKVPSKSKTLGFGKYPCDFCIKSFANLTLLKRHLKSHTRPEQCTQCSMRFRTRDEVAKHISISHGDGIHQCYACPCRFTSTNGLKMHLKLIHERQSQSYDDNNIVIEQHEDLADGEPIFNGFLKPPCPKSLQTDDDDFVEDSVPIIEGMIETTYSVANSQVFFREIRTISSDLYYSEHDENFVDESEPIIQGILTLDSNPSVHQSYVEPPPPPQQKRKAFSPKSRPMKCSTCGMLCYGPEKLRQHMESHVESDPLAICNDETIDPLAICNGETIEPTMCSKCNLEFTTMPDLMEHLQVDHDVSGLYKCVYCPCSMKTEAALQSHFMKYHSING</sequence>
<evidence type="ECO:0000256" key="2">
    <source>
        <dbReference type="ARBA" id="ARBA00022723"/>
    </source>
</evidence>
<feature type="domain" description="C2H2-type" evidence="11">
    <location>
        <begin position="608"/>
        <end position="631"/>
    </location>
</feature>
<keyword evidence="7" id="KW-0804">Transcription</keyword>
<evidence type="ECO:0000256" key="1">
    <source>
        <dbReference type="ARBA" id="ARBA00004123"/>
    </source>
</evidence>
<dbReference type="EMBL" id="CAXLJM020000038">
    <property type="protein sequence ID" value="CAL8106883.1"/>
    <property type="molecule type" value="Genomic_DNA"/>
</dbReference>
<keyword evidence="5" id="KW-0862">Zinc</keyword>
<evidence type="ECO:0000256" key="10">
    <source>
        <dbReference type="SAM" id="MobiDB-lite"/>
    </source>
</evidence>
<feature type="region of interest" description="Disordered" evidence="10">
    <location>
        <begin position="1150"/>
        <end position="1188"/>
    </location>
</feature>
<feature type="compositionally biased region" description="Polar residues" evidence="10">
    <location>
        <begin position="1421"/>
        <end position="1431"/>
    </location>
</feature>
<feature type="domain" description="C2H2-type" evidence="11">
    <location>
        <begin position="1069"/>
        <end position="1091"/>
    </location>
</feature>
<keyword evidence="3" id="KW-0677">Repeat</keyword>
<dbReference type="Proteomes" id="UP001642540">
    <property type="component" value="Unassembled WGS sequence"/>
</dbReference>
<comment type="subcellular location">
    <subcellularLocation>
        <location evidence="1">Nucleus</location>
    </subcellularLocation>
</comment>
<evidence type="ECO:0000256" key="7">
    <source>
        <dbReference type="ARBA" id="ARBA00023163"/>
    </source>
</evidence>
<feature type="domain" description="C2H2-type" evidence="11">
    <location>
        <begin position="823"/>
        <end position="853"/>
    </location>
</feature>
<feature type="region of interest" description="Disordered" evidence="10">
    <location>
        <begin position="1410"/>
        <end position="1431"/>
    </location>
</feature>
<feature type="domain" description="C2H2-type" evidence="11">
    <location>
        <begin position="1480"/>
        <end position="1507"/>
    </location>
</feature>